<protein>
    <submittedName>
        <fullName evidence="2">Uncharacterized protein</fullName>
    </submittedName>
</protein>
<dbReference type="STRING" id="1423815.FC27_GL002204"/>
<organism evidence="2 3">
    <name type="scientific">Companilactobacillus versmoldensis DSM 14857 = KCTC 3814</name>
    <dbReference type="NCBI Taxonomy" id="1423815"/>
    <lineage>
        <taxon>Bacteria</taxon>
        <taxon>Bacillati</taxon>
        <taxon>Bacillota</taxon>
        <taxon>Bacilli</taxon>
        <taxon>Lactobacillales</taxon>
        <taxon>Lactobacillaceae</taxon>
        <taxon>Companilactobacillus</taxon>
    </lineage>
</organism>
<evidence type="ECO:0000256" key="1">
    <source>
        <dbReference type="SAM" id="Phobius"/>
    </source>
</evidence>
<evidence type="ECO:0000313" key="3">
    <source>
        <dbReference type="Proteomes" id="UP000051647"/>
    </source>
</evidence>
<accession>A0A0R1SPR9</accession>
<comment type="caution">
    <text evidence="2">The sequence shown here is derived from an EMBL/GenBank/DDBJ whole genome shotgun (WGS) entry which is preliminary data.</text>
</comment>
<dbReference type="EMBL" id="AZFA01000008">
    <property type="protein sequence ID" value="KRL67083.1"/>
    <property type="molecule type" value="Genomic_DNA"/>
</dbReference>
<dbReference type="Proteomes" id="UP000051647">
    <property type="component" value="Unassembled WGS sequence"/>
</dbReference>
<reference evidence="2 3" key="1">
    <citation type="journal article" date="2015" name="Genome Announc.">
        <title>Expanding the biotechnology potential of lactobacilli through comparative genomics of 213 strains and associated genera.</title>
        <authorList>
            <person name="Sun Z."/>
            <person name="Harris H.M."/>
            <person name="McCann A."/>
            <person name="Guo C."/>
            <person name="Argimon S."/>
            <person name="Zhang W."/>
            <person name="Yang X."/>
            <person name="Jeffery I.B."/>
            <person name="Cooney J.C."/>
            <person name="Kagawa T.F."/>
            <person name="Liu W."/>
            <person name="Song Y."/>
            <person name="Salvetti E."/>
            <person name="Wrobel A."/>
            <person name="Rasinkangas P."/>
            <person name="Parkhill J."/>
            <person name="Rea M.C."/>
            <person name="O'Sullivan O."/>
            <person name="Ritari J."/>
            <person name="Douillard F.P."/>
            <person name="Paul Ross R."/>
            <person name="Yang R."/>
            <person name="Briner A.E."/>
            <person name="Felis G.E."/>
            <person name="de Vos W.M."/>
            <person name="Barrangou R."/>
            <person name="Klaenhammer T.R."/>
            <person name="Caufield P.W."/>
            <person name="Cui Y."/>
            <person name="Zhang H."/>
            <person name="O'Toole P.W."/>
        </authorList>
    </citation>
    <scope>NUCLEOTIDE SEQUENCE [LARGE SCALE GENOMIC DNA]</scope>
    <source>
        <strain evidence="2 3">DSM 14857</strain>
    </source>
</reference>
<feature type="transmembrane region" description="Helical" evidence="1">
    <location>
        <begin position="33"/>
        <end position="52"/>
    </location>
</feature>
<keyword evidence="1" id="KW-0812">Transmembrane</keyword>
<sequence>MKMNDKKITLFVLVSMFLSVVELTVDPTFYLGRIFLGLSVCSLIVYSVSFVMQNWRYKSPK</sequence>
<evidence type="ECO:0000313" key="2">
    <source>
        <dbReference type="EMBL" id="KRL67083.1"/>
    </source>
</evidence>
<name>A0A0R1SPR9_9LACO</name>
<dbReference type="PATRIC" id="fig|1423815.3.peg.2261"/>
<keyword evidence="3" id="KW-1185">Reference proteome</keyword>
<proteinExistence type="predicted"/>
<dbReference type="AlphaFoldDB" id="A0A0R1SPR9"/>
<keyword evidence="1" id="KW-1133">Transmembrane helix</keyword>
<gene>
    <name evidence="2" type="ORF">FC27_GL002204</name>
</gene>
<keyword evidence="1" id="KW-0472">Membrane</keyword>